<dbReference type="Gene3D" id="3.40.50.1820">
    <property type="entry name" value="alpha/beta hydrolase"/>
    <property type="match status" value="1"/>
</dbReference>
<dbReference type="GO" id="GO:0008236">
    <property type="term" value="F:serine-type peptidase activity"/>
    <property type="evidence" value="ECO:0007669"/>
    <property type="project" value="InterPro"/>
</dbReference>
<dbReference type="PANTHER" id="PTHR10655:SF63">
    <property type="entry name" value="PHOSPHOLIPASE_CARBOXYLESTERASE_THIOESTERASE DOMAIN-CONTAINING PROTEIN"/>
    <property type="match status" value="1"/>
</dbReference>
<sequence length="303" mass="33941">MSIVTQREISKHTHTVIFLHGRDSDAQEFADEFFESEASEPAGRPRTLPDLFPGIRWVFPTAPELYSKRFDTTISQWFDIWSVEDPEEQVEIQMDGLKQSVTALLELIRAEEIHVPRQNIFLGGISQGFATALSTFFANGQGLAGLIGLCSWMPFANLIEDLKASSANDEQLSNAVQRIYFGHQSPEEPSSPFLRSTPIFLGHSIDDDTVPIKNGRRMWDVLVRSLGLNAQLHEYADGGHWVKEPQGVDDIVDFLNVTVRNLGISHDEIIHVESTIRPSACPMMPRDKNTANQTQAQLTANIL</sequence>
<dbReference type="PANTHER" id="PTHR10655">
    <property type="entry name" value="LYSOPHOSPHOLIPASE-RELATED"/>
    <property type="match status" value="1"/>
</dbReference>
<accession>A0A178ZS02</accession>
<dbReference type="EMBL" id="LVYI01000002">
    <property type="protein sequence ID" value="OAP62579.1"/>
    <property type="molecule type" value="Genomic_DNA"/>
</dbReference>
<dbReference type="GO" id="GO:0005737">
    <property type="term" value="C:cytoplasm"/>
    <property type="evidence" value="ECO:0007669"/>
    <property type="project" value="TreeGrafter"/>
</dbReference>
<feature type="domain" description="Phospholipase/carboxylesterase/thioesterase" evidence="3">
    <location>
        <begin position="6"/>
        <end position="160"/>
    </location>
</feature>
<name>A0A178ZS02_9EURO</name>
<dbReference type="GO" id="GO:0006508">
    <property type="term" value="P:proteolysis"/>
    <property type="evidence" value="ECO:0007669"/>
    <property type="project" value="InterPro"/>
</dbReference>
<dbReference type="STRING" id="1367422.A0A178ZS02"/>
<proteinExistence type="inferred from homology"/>
<organism evidence="4 5">
    <name type="scientific">Fonsecaea erecta</name>
    <dbReference type="NCBI Taxonomy" id="1367422"/>
    <lineage>
        <taxon>Eukaryota</taxon>
        <taxon>Fungi</taxon>
        <taxon>Dikarya</taxon>
        <taxon>Ascomycota</taxon>
        <taxon>Pezizomycotina</taxon>
        <taxon>Eurotiomycetes</taxon>
        <taxon>Chaetothyriomycetidae</taxon>
        <taxon>Chaetothyriales</taxon>
        <taxon>Herpotrichiellaceae</taxon>
        <taxon>Fonsecaea</taxon>
    </lineage>
</organism>
<dbReference type="AlphaFoldDB" id="A0A178ZS02"/>
<dbReference type="InterPro" id="IPR050565">
    <property type="entry name" value="LYPA1-2/EST-like"/>
</dbReference>
<comment type="similarity">
    <text evidence="1">Belongs to the AB hydrolase superfamily. AB hydrolase 2 family.</text>
</comment>
<evidence type="ECO:0008006" key="6">
    <source>
        <dbReference type="Google" id="ProtNLM"/>
    </source>
</evidence>
<evidence type="ECO:0000313" key="4">
    <source>
        <dbReference type="EMBL" id="OAP62579.1"/>
    </source>
</evidence>
<dbReference type="GO" id="GO:0052689">
    <property type="term" value="F:carboxylic ester hydrolase activity"/>
    <property type="evidence" value="ECO:0007669"/>
    <property type="project" value="TreeGrafter"/>
</dbReference>
<dbReference type="GO" id="GO:0008474">
    <property type="term" value="F:palmitoyl-(protein) hydrolase activity"/>
    <property type="evidence" value="ECO:0007669"/>
    <property type="project" value="TreeGrafter"/>
</dbReference>
<feature type="domain" description="Peptidase S9 prolyl oligopeptidase catalytic" evidence="2">
    <location>
        <begin position="169"/>
        <end position="246"/>
    </location>
</feature>
<evidence type="ECO:0000313" key="5">
    <source>
        <dbReference type="Proteomes" id="UP000078343"/>
    </source>
</evidence>
<evidence type="ECO:0000259" key="3">
    <source>
        <dbReference type="Pfam" id="PF02230"/>
    </source>
</evidence>
<dbReference type="InterPro" id="IPR003140">
    <property type="entry name" value="PLipase/COase/thioEstase"/>
</dbReference>
<dbReference type="Proteomes" id="UP000078343">
    <property type="component" value="Unassembled WGS sequence"/>
</dbReference>
<dbReference type="Pfam" id="PF02230">
    <property type="entry name" value="Abhydrolase_2"/>
    <property type="match status" value="1"/>
</dbReference>
<dbReference type="OrthoDB" id="2418081at2759"/>
<dbReference type="InterPro" id="IPR029058">
    <property type="entry name" value="AB_hydrolase_fold"/>
</dbReference>
<dbReference type="GeneID" id="30005976"/>
<dbReference type="RefSeq" id="XP_018695946.1">
    <property type="nucleotide sequence ID" value="XM_018833322.1"/>
</dbReference>
<gene>
    <name evidence="4" type="ORF">AYL99_01806</name>
</gene>
<reference evidence="4 5" key="1">
    <citation type="submission" date="2016-04" db="EMBL/GenBank/DDBJ databases">
        <title>Draft genome of Fonsecaea erecta CBS 125763.</title>
        <authorList>
            <person name="Weiss V.A."/>
            <person name="Vicente V.A."/>
            <person name="Raittz R.T."/>
            <person name="Moreno L.F."/>
            <person name="De Souza E.M."/>
            <person name="Pedrosa F.O."/>
            <person name="Steffens M.B."/>
            <person name="Faoro H."/>
            <person name="Tadra-Sfeir M.Z."/>
            <person name="Najafzadeh M.J."/>
            <person name="Felipe M.S."/>
            <person name="Teixeira M."/>
            <person name="Sun J."/>
            <person name="Xi L."/>
            <person name="Gomes R."/>
            <person name="De Azevedo C.M."/>
            <person name="Salgado C.G."/>
            <person name="Da Silva M.B."/>
            <person name="Nascimento M.F."/>
            <person name="Queiroz-Telles F."/>
            <person name="Attili D.S."/>
            <person name="Gorbushina A."/>
        </authorList>
    </citation>
    <scope>NUCLEOTIDE SEQUENCE [LARGE SCALE GENOMIC DNA]</scope>
    <source>
        <strain evidence="4 5">CBS 125763</strain>
    </source>
</reference>
<protein>
    <recommendedName>
        <fullName evidence="6">Phospholipase/carboxylesterase/thioesterase domain-containing protein</fullName>
    </recommendedName>
</protein>
<evidence type="ECO:0000259" key="2">
    <source>
        <dbReference type="Pfam" id="PF00326"/>
    </source>
</evidence>
<dbReference type="Pfam" id="PF00326">
    <property type="entry name" value="Peptidase_S9"/>
    <property type="match status" value="1"/>
</dbReference>
<comment type="caution">
    <text evidence="4">The sequence shown here is derived from an EMBL/GenBank/DDBJ whole genome shotgun (WGS) entry which is preliminary data.</text>
</comment>
<evidence type="ECO:0000256" key="1">
    <source>
        <dbReference type="ARBA" id="ARBA00006499"/>
    </source>
</evidence>
<dbReference type="SUPFAM" id="SSF53474">
    <property type="entry name" value="alpha/beta-Hydrolases"/>
    <property type="match status" value="1"/>
</dbReference>
<keyword evidence="5" id="KW-1185">Reference proteome</keyword>
<dbReference type="InterPro" id="IPR001375">
    <property type="entry name" value="Peptidase_S9_cat"/>
</dbReference>